<dbReference type="Proteomes" id="UP001491349">
    <property type="component" value="Unassembled WGS sequence"/>
</dbReference>
<comment type="caution">
    <text evidence="2">The sequence shown here is derived from an EMBL/GenBank/DDBJ whole genome shotgun (WGS) entry which is preliminary data.</text>
</comment>
<dbReference type="Pfam" id="PF01381">
    <property type="entry name" value="HTH_3"/>
    <property type="match status" value="1"/>
</dbReference>
<dbReference type="SUPFAM" id="SSF47413">
    <property type="entry name" value="lambda repressor-like DNA-binding domains"/>
    <property type="match status" value="1"/>
</dbReference>
<feature type="domain" description="HTH cro/C1-type" evidence="1">
    <location>
        <begin position="6"/>
        <end position="46"/>
    </location>
</feature>
<evidence type="ECO:0000313" key="3">
    <source>
        <dbReference type="Proteomes" id="UP001491349"/>
    </source>
</evidence>
<dbReference type="PROSITE" id="PS50943">
    <property type="entry name" value="HTH_CROC1"/>
    <property type="match status" value="1"/>
</dbReference>
<dbReference type="RefSeq" id="WP_187660416.1">
    <property type="nucleotide sequence ID" value="NZ_JACTAB010000004.1"/>
</dbReference>
<reference evidence="2 3" key="1">
    <citation type="submission" date="2024-04" db="EMBL/GenBank/DDBJ databases">
        <title>draft genome sequnece of Flavobacterium buctense JCM 30750.</title>
        <authorList>
            <person name="Kim D.-U."/>
        </authorList>
    </citation>
    <scope>NUCLEOTIDE SEQUENCE [LARGE SCALE GENOMIC DNA]</scope>
    <source>
        <strain evidence="2 3">JCM 30750</strain>
    </source>
</reference>
<dbReference type="EMBL" id="JBBPCB010000003">
    <property type="protein sequence ID" value="MEK8179942.1"/>
    <property type="molecule type" value="Genomic_DNA"/>
</dbReference>
<dbReference type="Gene3D" id="1.10.260.40">
    <property type="entry name" value="lambda repressor-like DNA-binding domains"/>
    <property type="match status" value="1"/>
</dbReference>
<accession>A0ABU9E308</accession>
<gene>
    <name evidence="2" type="ORF">WMW71_06270</name>
</gene>
<evidence type="ECO:0000259" key="1">
    <source>
        <dbReference type="PROSITE" id="PS50943"/>
    </source>
</evidence>
<dbReference type="CDD" id="cd00093">
    <property type="entry name" value="HTH_XRE"/>
    <property type="match status" value="1"/>
</dbReference>
<proteinExistence type="predicted"/>
<keyword evidence="3" id="KW-1185">Reference proteome</keyword>
<protein>
    <submittedName>
        <fullName evidence="2">Helix-turn-helix transcriptional regulator</fullName>
    </submittedName>
</protein>
<sequence length="183" mass="21594">MEKREYLRKELNLTQYEMSELLNITRSQLSLFELGLRELPTSALVRSSQIGIFMATAKAPEAKDYPQIADWEEEKEKFLAKALDDCKYYQLGIIRKLPNMEEEYRVTLNLLQLIDYFKEQEVKEDALHLGALVTLEDKAMKSLERCGPKEMVRKNYQLVMLQKQEEVLKELIESNRIEKQELE</sequence>
<evidence type="ECO:0000313" key="2">
    <source>
        <dbReference type="EMBL" id="MEK8179942.1"/>
    </source>
</evidence>
<dbReference type="InterPro" id="IPR010982">
    <property type="entry name" value="Lambda_DNA-bd_dom_sf"/>
</dbReference>
<organism evidence="2 3">
    <name type="scientific">Flavobacterium buctense</name>
    <dbReference type="NCBI Taxonomy" id="1648146"/>
    <lineage>
        <taxon>Bacteria</taxon>
        <taxon>Pseudomonadati</taxon>
        <taxon>Bacteroidota</taxon>
        <taxon>Flavobacteriia</taxon>
        <taxon>Flavobacteriales</taxon>
        <taxon>Flavobacteriaceae</taxon>
        <taxon>Flavobacterium</taxon>
    </lineage>
</organism>
<dbReference type="InterPro" id="IPR001387">
    <property type="entry name" value="Cro/C1-type_HTH"/>
</dbReference>
<name>A0ABU9E308_9FLAO</name>